<protein>
    <submittedName>
        <fullName evidence="2">Uncharacterized protein</fullName>
    </submittedName>
</protein>
<dbReference type="EMBL" id="JAULSV010000003">
    <property type="protein sequence ID" value="KAK0649481.1"/>
    <property type="molecule type" value="Genomic_DNA"/>
</dbReference>
<reference evidence="2" key="1">
    <citation type="submission" date="2023-06" db="EMBL/GenBank/DDBJ databases">
        <title>Genome-scale phylogeny and comparative genomics of the fungal order Sordariales.</title>
        <authorList>
            <consortium name="Lawrence Berkeley National Laboratory"/>
            <person name="Hensen N."/>
            <person name="Bonometti L."/>
            <person name="Westerberg I."/>
            <person name="Brannstrom I.O."/>
            <person name="Guillou S."/>
            <person name="Cros-Aarteil S."/>
            <person name="Calhoun S."/>
            <person name="Haridas S."/>
            <person name="Kuo A."/>
            <person name="Mondo S."/>
            <person name="Pangilinan J."/>
            <person name="Riley R."/>
            <person name="Labutti K."/>
            <person name="Andreopoulos B."/>
            <person name="Lipzen A."/>
            <person name="Chen C."/>
            <person name="Yanf M."/>
            <person name="Daum C."/>
            <person name="Ng V."/>
            <person name="Clum A."/>
            <person name="Steindorff A."/>
            <person name="Ohm R."/>
            <person name="Martin F."/>
            <person name="Silar P."/>
            <person name="Natvig D."/>
            <person name="Lalanne C."/>
            <person name="Gautier V."/>
            <person name="Ament-Velasquez S.L."/>
            <person name="Kruys A."/>
            <person name="Hutchinson M.I."/>
            <person name="Powell A.J."/>
            <person name="Barry K."/>
            <person name="Miller A.N."/>
            <person name="Grigoriev I.V."/>
            <person name="Debuchy R."/>
            <person name="Gladieux P."/>
            <person name="Thoren M.H."/>
            <person name="Johannesson H."/>
        </authorList>
    </citation>
    <scope>NUCLEOTIDE SEQUENCE</scope>
    <source>
        <strain evidence="2">SMH2532-1</strain>
    </source>
</reference>
<sequence>MSSKINLDQVLFSRAKWRLKLLVPCWVFQLLVLLCLMGIFAYRVVDTVEHYSAENNNGSIPMVEIVWESTNVAFSTLALVCTIIEIAKVATESLTPFAMVCTHVLKLTLAFAMLGLDITVYLSRTDHEYSIVGLALDCGFLAVAVFTFYYTIRAYRRVLKYEEFQVNEGAKLPNP</sequence>
<feature type="non-terminal residue" evidence="2">
    <location>
        <position position="1"/>
    </location>
</feature>
<proteinExistence type="predicted"/>
<dbReference type="AlphaFoldDB" id="A0AA39YDG5"/>
<dbReference type="Proteomes" id="UP001174936">
    <property type="component" value="Unassembled WGS sequence"/>
</dbReference>
<keyword evidence="3" id="KW-1185">Reference proteome</keyword>
<evidence type="ECO:0000256" key="1">
    <source>
        <dbReference type="SAM" id="Phobius"/>
    </source>
</evidence>
<feature type="transmembrane region" description="Helical" evidence="1">
    <location>
        <begin position="65"/>
        <end position="84"/>
    </location>
</feature>
<accession>A0AA39YDG5</accession>
<evidence type="ECO:0000313" key="2">
    <source>
        <dbReference type="EMBL" id="KAK0649481.1"/>
    </source>
</evidence>
<feature type="transmembrane region" description="Helical" evidence="1">
    <location>
        <begin position="21"/>
        <end position="45"/>
    </location>
</feature>
<keyword evidence="1" id="KW-0472">Membrane</keyword>
<keyword evidence="1" id="KW-0812">Transmembrane</keyword>
<organism evidence="2 3">
    <name type="scientific">Cercophora newfieldiana</name>
    <dbReference type="NCBI Taxonomy" id="92897"/>
    <lineage>
        <taxon>Eukaryota</taxon>
        <taxon>Fungi</taxon>
        <taxon>Dikarya</taxon>
        <taxon>Ascomycota</taxon>
        <taxon>Pezizomycotina</taxon>
        <taxon>Sordariomycetes</taxon>
        <taxon>Sordariomycetidae</taxon>
        <taxon>Sordariales</taxon>
        <taxon>Lasiosphaeriaceae</taxon>
        <taxon>Cercophora</taxon>
    </lineage>
</organism>
<comment type="caution">
    <text evidence="2">The sequence shown here is derived from an EMBL/GenBank/DDBJ whole genome shotgun (WGS) entry which is preliminary data.</text>
</comment>
<feature type="transmembrane region" description="Helical" evidence="1">
    <location>
        <begin position="104"/>
        <end position="123"/>
    </location>
</feature>
<feature type="transmembrane region" description="Helical" evidence="1">
    <location>
        <begin position="129"/>
        <end position="152"/>
    </location>
</feature>
<evidence type="ECO:0000313" key="3">
    <source>
        <dbReference type="Proteomes" id="UP001174936"/>
    </source>
</evidence>
<name>A0AA39YDG5_9PEZI</name>
<keyword evidence="1" id="KW-1133">Transmembrane helix</keyword>
<gene>
    <name evidence="2" type="ORF">B0T16DRAFT_288213</name>
</gene>